<dbReference type="PRINTS" id="PR00503">
    <property type="entry name" value="BROMODOMAIN"/>
</dbReference>
<dbReference type="Pfam" id="PF00439">
    <property type="entry name" value="Bromodomain"/>
    <property type="match status" value="1"/>
</dbReference>
<feature type="region of interest" description="Disordered" evidence="7">
    <location>
        <begin position="1"/>
        <end position="156"/>
    </location>
</feature>
<evidence type="ECO:0000259" key="8">
    <source>
        <dbReference type="PROSITE" id="PS50014"/>
    </source>
</evidence>
<feature type="compositionally biased region" description="Basic and acidic residues" evidence="7">
    <location>
        <begin position="144"/>
        <end position="156"/>
    </location>
</feature>
<keyword evidence="4" id="KW-0804">Transcription</keyword>
<reference evidence="9" key="1">
    <citation type="submission" date="2019-10" db="EMBL/GenBank/DDBJ databases">
        <title>Short sand fly seasons in Tbilisi, Georgia, hinder development of host immunity to saliva of the visceral leishmaniasis vector Phlebotomus kandelakii.</title>
        <authorList>
            <person name="Oliveira F."/>
            <person name="Giorgobiani E."/>
            <person name="Guimaraes-Costa A.B."/>
            <person name="Abdeladhim M."/>
            <person name="Oristian J."/>
            <person name="Tskhvaradze L."/>
            <person name="Tsertsvadze N."/>
            <person name="Zakalashvili M."/>
            <person name="Valenzuela J.G."/>
            <person name="Kamhawi S."/>
        </authorList>
    </citation>
    <scope>NUCLEOTIDE SEQUENCE</scope>
    <source>
        <strain evidence="9">Wild-capture in Tbilisi</strain>
        <tissue evidence="9">Salivary glands</tissue>
    </source>
</reference>
<evidence type="ECO:0000256" key="4">
    <source>
        <dbReference type="ARBA" id="ARBA00023163"/>
    </source>
</evidence>
<feature type="compositionally biased region" description="Basic residues" evidence="7">
    <location>
        <begin position="1"/>
        <end position="11"/>
    </location>
</feature>
<evidence type="ECO:0000256" key="5">
    <source>
        <dbReference type="ARBA" id="ARBA00023242"/>
    </source>
</evidence>
<protein>
    <submittedName>
        <fullName evidence="9">Putative irf-2-binding protein celtix-1</fullName>
    </submittedName>
</protein>
<feature type="compositionally biased region" description="Polar residues" evidence="7">
    <location>
        <begin position="124"/>
        <end position="141"/>
    </location>
</feature>
<evidence type="ECO:0000256" key="1">
    <source>
        <dbReference type="ARBA" id="ARBA00004123"/>
    </source>
</evidence>
<keyword evidence="2" id="KW-0805">Transcription regulation</keyword>
<comment type="subcellular location">
    <subcellularLocation>
        <location evidence="1">Nucleus</location>
    </subcellularLocation>
</comment>
<feature type="compositionally biased region" description="Basic residues" evidence="7">
    <location>
        <begin position="65"/>
        <end position="92"/>
    </location>
</feature>
<feature type="compositionally biased region" description="Basic and acidic residues" evidence="7">
    <location>
        <begin position="521"/>
        <end position="537"/>
    </location>
</feature>
<dbReference type="Pfam" id="PF12024">
    <property type="entry name" value="DUF3512"/>
    <property type="match status" value="1"/>
</dbReference>
<dbReference type="InterPro" id="IPR001487">
    <property type="entry name" value="Bromodomain"/>
</dbReference>
<dbReference type="Gene3D" id="1.20.920.10">
    <property type="entry name" value="Bromodomain-like"/>
    <property type="match status" value="1"/>
</dbReference>
<dbReference type="AlphaFoldDB" id="A0A6B2EES2"/>
<accession>A0A6B2EES2</accession>
<evidence type="ECO:0000256" key="7">
    <source>
        <dbReference type="SAM" id="MobiDB-lite"/>
    </source>
</evidence>
<feature type="domain" description="Bromo" evidence="8">
    <location>
        <begin position="182"/>
        <end position="252"/>
    </location>
</feature>
<keyword evidence="3 6" id="KW-0103">Bromodomain</keyword>
<name>A0A6B2EES2_9DIPT</name>
<keyword evidence="5" id="KW-0539">Nucleus</keyword>
<evidence type="ECO:0000256" key="3">
    <source>
        <dbReference type="ARBA" id="ARBA00023117"/>
    </source>
</evidence>
<dbReference type="GO" id="GO:0005634">
    <property type="term" value="C:nucleus"/>
    <property type="evidence" value="ECO:0007669"/>
    <property type="project" value="UniProtKB-SubCell"/>
</dbReference>
<dbReference type="InterPro" id="IPR036427">
    <property type="entry name" value="Bromodomain-like_sf"/>
</dbReference>
<dbReference type="PANTHER" id="PTHR22881:SF27">
    <property type="entry name" value="BROMODOMAIN CONTAINING 7_9"/>
    <property type="match status" value="1"/>
</dbReference>
<dbReference type="PANTHER" id="PTHR22881">
    <property type="entry name" value="BROMODOMAIN CONTAINING PROTEIN"/>
    <property type="match status" value="1"/>
</dbReference>
<dbReference type="CDD" id="cd05513">
    <property type="entry name" value="Bromo_brd7_like"/>
    <property type="match status" value="1"/>
</dbReference>
<evidence type="ECO:0000256" key="6">
    <source>
        <dbReference type="PROSITE-ProRule" id="PRU00035"/>
    </source>
</evidence>
<dbReference type="PROSITE" id="PS50014">
    <property type="entry name" value="BROMODOMAIN_2"/>
    <property type="match status" value="1"/>
</dbReference>
<dbReference type="SMART" id="SM00297">
    <property type="entry name" value="BROMO"/>
    <property type="match status" value="1"/>
</dbReference>
<feature type="region of interest" description="Disordered" evidence="7">
    <location>
        <begin position="519"/>
        <end position="541"/>
    </location>
</feature>
<sequence length="757" mass="85576">MGSKKHKKHKSERRERYEDPNLSPGRPPSLKLILKVGSNSTPEYGNDSPAYGVQNDQYLQELHERHKKSKKKKKKKDREKKHKHHHKEKRRHRDDSSFDDMSIGEDSRGYGGVSKNLAHLRSPESISSQDHNSSGSIQSPHGQKLHEKPQESGREPRQCVLKLKQSRSPLAKILDHLLRSLEKRDPHQFFAWPVTNDIAPGYSAIISKPMDFSTMRQKIDENAYSTIQEFGDDFRLMCENAIKYNHVETVYHKAAKRLLHVGARMLQPENLMRSLRSFMVYMRELTPKELGFELPNSENHDTEQCGGDSADEETSTGAEENANLHNEEDVKRKPMRPLNPKSRFEPFMDDLSPDEVLAQVQKAARSAKSRVFTRQRAHKMGFLRQHKDGTTSLKVILDSDGKCSGQERLISLGAFTGRLKQGTGQIQGIREDRRNLAKAVKPLNYGAFSSFAPIFDSRFANLSKEESQLVLSTYGDETGAQYAESILEFTKNSSYASSLANGLLDVLTGGEHRKTFAKITESQRQRSEKEEVEKSFPDPDPPIKTVELSSVKVDFDGLRSLNDLGIDVKFLDQMEKMNKDVDNQKKFQSQLSMTSTLLEKLHQVQFERLSQPPPMHLSHVQQPGSDEMQLATQITSNITEMAKSLPPEAITTPHALRKAMGVSTAGLEPYQMQRVSLVGNVQGVPRLGCNISPDMDITPVPMEIEPDSLVHHHNHNHTNVDNTTPVDLETELREFLEGGSSSEVEHDTSSIEQMLLN</sequence>
<proteinExistence type="predicted"/>
<dbReference type="SUPFAM" id="SSF47370">
    <property type="entry name" value="Bromodomain"/>
    <property type="match status" value="1"/>
</dbReference>
<evidence type="ECO:0000313" key="9">
    <source>
        <dbReference type="EMBL" id="NBJ60230.1"/>
    </source>
</evidence>
<feature type="region of interest" description="Disordered" evidence="7">
    <location>
        <begin position="737"/>
        <end position="757"/>
    </location>
</feature>
<evidence type="ECO:0000256" key="2">
    <source>
        <dbReference type="ARBA" id="ARBA00023015"/>
    </source>
</evidence>
<organism evidence="9">
    <name type="scientific">Phlebotomus kandelakii</name>
    <dbReference type="NCBI Taxonomy" id="1109342"/>
    <lineage>
        <taxon>Eukaryota</taxon>
        <taxon>Metazoa</taxon>
        <taxon>Ecdysozoa</taxon>
        <taxon>Arthropoda</taxon>
        <taxon>Hexapoda</taxon>
        <taxon>Insecta</taxon>
        <taxon>Pterygota</taxon>
        <taxon>Neoptera</taxon>
        <taxon>Endopterygota</taxon>
        <taxon>Diptera</taxon>
        <taxon>Nematocera</taxon>
        <taxon>Psychodoidea</taxon>
        <taxon>Psychodidae</taxon>
        <taxon>Phlebotomus</taxon>
        <taxon>Larroussius</taxon>
    </lineage>
</organism>
<dbReference type="EMBL" id="GIFK01002527">
    <property type="protein sequence ID" value="NBJ60230.1"/>
    <property type="molecule type" value="Transcribed_RNA"/>
</dbReference>
<dbReference type="GO" id="GO:0006357">
    <property type="term" value="P:regulation of transcription by RNA polymerase II"/>
    <property type="evidence" value="ECO:0007669"/>
    <property type="project" value="TreeGrafter"/>
</dbReference>
<dbReference type="InterPro" id="IPR051831">
    <property type="entry name" value="Bromodomain_contain_prot"/>
</dbReference>
<feature type="region of interest" description="Disordered" evidence="7">
    <location>
        <begin position="292"/>
        <end position="337"/>
    </location>
</feature>
<dbReference type="InterPro" id="IPR021900">
    <property type="entry name" value="DUF3512"/>
</dbReference>